<gene>
    <name evidence="2" type="ORF">PEPS_43920</name>
</gene>
<feature type="transmembrane region" description="Helical" evidence="1">
    <location>
        <begin position="41"/>
        <end position="64"/>
    </location>
</feature>
<keyword evidence="3" id="KW-1185">Reference proteome</keyword>
<keyword evidence="1" id="KW-1133">Transmembrane helix</keyword>
<feature type="transmembrane region" description="Helical" evidence="1">
    <location>
        <begin position="70"/>
        <end position="87"/>
    </location>
</feature>
<geneLocation type="plasmid" evidence="2 3">
    <name>pPP6</name>
</geneLocation>
<keyword evidence="1" id="KW-0472">Membrane</keyword>
<dbReference type="EMBL" id="AP025298">
    <property type="protein sequence ID" value="BDD02112.1"/>
    <property type="molecule type" value="Genomic_DNA"/>
</dbReference>
<sequence>MTFLSKEKILYNYIYLSDLVFISLSLKNAKHIQYSHHRIHSSIIMFPFWTSLNLISIPFCYSLFGAEYYIAFFIINGLITWVFEFYLDKEHDKLMLDKKYLKQRNNYFKEFQKTRKGWKYRFFNEYMLLFSYSLFFLSILPLIH</sequence>
<keyword evidence="2" id="KW-0614">Plasmid</keyword>
<reference evidence="2 3" key="1">
    <citation type="submission" date="2021-12" db="EMBL/GenBank/DDBJ databases">
        <title>Genome sequencing of bacteria with rrn-lacking chromosome and rrn-plasmid.</title>
        <authorList>
            <person name="Anda M."/>
            <person name="Iwasaki W."/>
        </authorList>
    </citation>
    <scope>NUCLEOTIDE SEQUENCE [LARGE SCALE GENOMIC DNA]</scope>
    <source>
        <strain evidence="2 3">NBRC 101262</strain>
        <plasmid evidence="2 3">pPP6</plasmid>
    </source>
</reference>
<evidence type="ECO:0000256" key="1">
    <source>
        <dbReference type="SAM" id="Phobius"/>
    </source>
</evidence>
<organism evidence="2 3">
    <name type="scientific">Persicobacter psychrovividus</name>
    <dbReference type="NCBI Taxonomy" id="387638"/>
    <lineage>
        <taxon>Bacteria</taxon>
        <taxon>Pseudomonadati</taxon>
        <taxon>Bacteroidota</taxon>
        <taxon>Cytophagia</taxon>
        <taxon>Cytophagales</taxon>
        <taxon>Persicobacteraceae</taxon>
        <taxon>Persicobacter</taxon>
    </lineage>
</organism>
<protein>
    <recommendedName>
        <fullName evidence="4">Fatty acid hydroxylase domain-containing protein</fullName>
    </recommendedName>
</protein>
<feature type="transmembrane region" description="Helical" evidence="1">
    <location>
        <begin position="12"/>
        <end position="29"/>
    </location>
</feature>
<name>A0ABN6LKY9_9BACT</name>
<evidence type="ECO:0008006" key="4">
    <source>
        <dbReference type="Google" id="ProtNLM"/>
    </source>
</evidence>
<feature type="transmembrane region" description="Helical" evidence="1">
    <location>
        <begin position="122"/>
        <end position="143"/>
    </location>
</feature>
<keyword evidence="1" id="KW-0812">Transmembrane</keyword>
<dbReference type="Proteomes" id="UP001354989">
    <property type="component" value="Plasmid pPP6"/>
</dbReference>
<evidence type="ECO:0000313" key="2">
    <source>
        <dbReference type="EMBL" id="BDD02112.1"/>
    </source>
</evidence>
<proteinExistence type="predicted"/>
<accession>A0ABN6LKY9</accession>
<evidence type="ECO:0000313" key="3">
    <source>
        <dbReference type="Proteomes" id="UP001354989"/>
    </source>
</evidence>